<evidence type="ECO:0000256" key="7">
    <source>
        <dbReference type="ARBA" id="ARBA00022679"/>
    </source>
</evidence>
<dbReference type="KEGG" id="scac:106095703"/>
<dbReference type="VEuPathDB" id="VectorBase:SCAU001127"/>
<feature type="transmembrane region" description="Helical" evidence="17">
    <location>
        <begin position="330"/>
        <end position="348"/>
    </location>
</feature>
<feature type="transmembrane region" description="Helical" evidence="17">
    <location>
        <begin position="199"/>
        <end position="228"/>
    </location>
</feature>
<dbReference type="InterPro" id="IPR011990">
    <property type="entry name" value="TPR-like_helical_dom_sf"/>
</dbReference>
<evidence type="ECO:0000256" key="11">
    <source>
        <dbReference type="ARBA" id="ARBA00022824"/>
    </source>
</evidence>
<accession>A0A1I8NQF0</accession>
<comment type="catalytic activity">
    <reaction evidence="15">
        <text>a di-trans,poly-cis-dolichyl beta-D-mannosyl phosphate + L-seryl-[protein] = 3-O-(alpha-D-mannosyl)-L-seryl-[protein] + a di-trans,poly-cis-dolichyl phosphate + H(+)</text>
        <dbReference type="Rhea" id="RHEA:17377"/>
        <dbReference type="Rhea" id="RHEA-COMP:9863"/>
        <dbReference type="Rhea" id="RHEA-COMP:13546"/>
        <dbReference type="Rhea" id="RHEA-COMP:19498"/>
        <dbReference type="Rhea" id="RHEA-COMP:19501"/>
        <dbReference type="ChEBI" id="CHEBI:15378"/>
        <dbReference type="ChEBI" id="CHEBI:29999"/>
        <dbReference type="ChEBI" id="CHEBI:57683"/>
        <dbReference type="ChEBI" id="CHEBI:58211"/>
        <dbReference type="ChEBI" id="CHEBI:137321"/>
        <dbReference type="EC" id="2.4.1.109"/>
    </reaction>
</comment>
<dbReference type="PROSITE" id="PS50293">
    <property type="entry name" value="TPR_REGION"/>
    <property type="match status" value="1"/>
</dbReference>
<dbReference type="UniPathway" id="UPA00378"/>
<feature type="transmembrane region" description="Helical" evidence="17">
    <location>
        <begin position="354"/>
        <end position="374"/>
    </location>
</feature>
<feature type="repeat" description="TPR" evidence="16">
    <location>
        <begin position="484"/>
        <end position="517"/>
    </location>
</feature>
<dbReference type="Proteomes" id="UP000095300">
    <property type="component" value="Unassembled WGS sequence"/>
</dbReference>
<dbReference type="SUPFAM" id="SSF48452">
    <property type="entry name" value="TPR-like"/>
    <property type="match status" value="1"/>
</dbReference>
<evidence type="ECO:0000256" key="1">
    <source>
        <dbReference type="ARBA" id="ARBA00003582"/>
    </source>
</evidence>
<dbReference type="GO" id="GO:0005783">
    <property type="term" value="C:endoplasmic reticulum"/>
    <property type="evidence" value="ECO:0007669"/>
    <property type="project" value="UniProtKB-SubCell"/>
</dbReference>
<dbReference type="STRING" id="35570.A0A1I8NQF0"/>
<keyword evidence="8 17" id="KW-0812">Transmembrane</keyword>
<evidence type="ECO:0000256" key="9">
    <source>
        <dbReference type="ARBA" id="ARBA00022737"/>
    </source>
</evidence>
<dbReference type="Gene3D" id="1.25.40.10">
    <property type="entry name" value="Tetratricopeptide repeat domain"/>
    <property type="match status" value="3"/>
</dbReference>
<feature type="domain" description="DUF1736" evidence="18">
    <location>
        <begin position="268"/>
        <end position="340"/>
    </location>
</feature>
<dbReference type="Pfam" id="PF13181">
    <property type="entry name" value="TPR_8"/>
    <property type="match status" value="1"/>
</dbReference>
<feature type="repeat" description="TPR" evidence="16">
    <location>
        <begin position="552"/>
        <end position="585"/>
    </location>
</feature>
<reference evidence="19" key="1">
    <citation type="submission" date="2020-05" db="UniProtKB">
        <authorList>
            <consortium name="EnsemblMetazoa"/>
        </authorList>
    </citation>
    <scope>IDENTIFICATION</scope>
    <source>
        <strain evidence="19">USDA</strain>
    </source>
</reference>
<keyword evidence="20" id="KW-1185">Reference proteome</keyword>
<dbReference type="PANTHER" id="PTHR44227:SF3">
    <property type="entry name" value="PROTEIN O-MANNOSYL-TRANSFERASE TMTC4"/>
    <property type="match status" value="1"/>
</dbReference>
<evidence type="ECO:0000313" key="19">
    <source>
        <dbReference type="EnsemblMetazoa" id="SCAU001127-PA"/>
    </source>
</evidence>
<dbReference type="EC" id="2.4.1.109" evidence="6"/>
<evidence type="ECO:0000256" key="14">
    <source>
        <dbReference type="ARBA" id="ARBA00045085"/>
    </source>
</evidence>
<dbReference type="GO" id="GO:0030968">
    <property type="term" value="P:endoplasmic reticulum unfolded protein response"/>
    <property type="evidence" value="ECO:0007669"/>
    <property type="project" value="TreeGrafter"/>
</dbReference>
<keyword evidence="12 17" id="KW-1133">Transmembrane helix</keyword>
<proteinExistence type="inferred from homology"/>
<dbReference type="AlphaFoldDB" id="A0A1I8NQF0"/>
<dbReference type="GO" id="GO:0016020">
    <property type="term" value="C:membrane"/>
    <property type="evidence" value="ECO:0007669"/>
    <property type="project" value="UniProtKB-SubCell"/>
</dbReference>
<gene>
    <name evidence="19" type="primary">106095703</name>
</gene>
<feature type="repeat" description="TPR" evidence="16">
    <location>
        <begin position="518"/>
        <end position="551"/>
    </location>
</feature>
<comment type="pathway">
    <text evidence="4">Protein modification; protein glycosylation.</text>
</comment>
<dbReference type="SMART" id="SM00028">
    <property type="entry name" value="TPR"/>
    <property type="match status" value="6"/>
</dbReference>
<comment type="similarity">
    <text evidence="5">Belongs to the TMTC family.</text>
</comment>
<evidence type="ECO:0000256" key="2">
    <source>
        <dbReference type="ARBA" id="ARBA00004141"/>
    </source>
</evidence>
<dbReference type="InterPro" id="IPR013105">
    <property type="entry name" value="TPR_2"/>
</dbReference>
<keyword evidence="7" id="KW-0808">Transferase</keyword>
<feature type="transmembrane region" description="Helical" evidence="17">
    <location>
        <begin position="168"/>
        <end position="187"/>
    </location>
</feature>
<evidence type="ECO:0000256" key="15">
    <source>
        <dbReference type="ARBA" id="ARBA00045102"/>
    </source>
</evidence>
<feature type="repeat" description="TPR" evidence="16">
    <location>
        <begin position="654"/>
        <end position="687"/>
    </location>
</feature>
<evidence type="ECO:0000256" key="12">
    <source>
        <dbReference type="ARBA" id="ARBA00022989"/>
    </source>
</evidence>
<evidence type="ECO:0000256" key="6">
    <source>
        <dbReference type="ARBA" id="ARBA00012839"/>
    </source>
</evidence>
<feature type="repeat" description="TPR" evidence="16">
    <location>
        <begin position="450"/>
        <end position="483"/>
    </location>
</feature>
<evidence type="ECO:0000259" key="18">
    <source>
        <dbReference type="Pfam" id="PF08409"/>
    </source>
</evidence>
<feature type="transmembrane region" description="Helical" evidence="17">
    <location>
        <begin position="248"/>
        <end position="265"/>
    </location>
</feature>
<dbReference type="Pfam" id="PF08409">
    <property type="entry name" value="TMTC_DUF1736"/>
    <property type="match status" value="1"/>
</dbReference>
<evidence type="ECO:0000256" key="8">
    <source>
        <dbReference type="ARBA" id="ARBA00022692"/>
    </source>
</evidence>
<organism evidence="19 20">
    <name type="scientific">Stomoxys calcitrans</name>
    <name type="common">Stable fly</name>
    <name type="synonym">Conops calcitrans</name>
    <dbReference type="NCBI Taxonomy" id="35570"/>
    <lineage>
        <taxon>Eukaryota</taxon>
        <taxon>Metazoa</taxon>
        <taxon>Ecdysozoa</taxon>
        <taxon>Arthropoda</taxon>
        <taxon>Hexapoda</taxon>
        <taxon>Insecta</taxon>
        <taxon>Pterygota</taxon>
        <taxon>Neoptera</taxon>
        <taxon>Endopterygota</taxon>
        <taxon>Diptera</taxon>
        <taxon>Brachycera</taxon>
        <taxon>Muscomorpha</taxon>
        <taxon>Muscoidea</taxon>
        <taxon>Muscidae</taxon>
        <taxon>Stomoxys</taxon>
    </lineage>
</organism>
<feature type="transmembrane region" description="Helical" evidence="17">
    <location>
        <begin position="113"/>
        <end position="133"/>
    </location>
</feature>
<evidence type="ECO:0000256" key="5">
    <source>
        <dbReference type="ARBA" id="ARBA00007882"/>
    </source>
</evidence>
<dbReference type="Pfam" id="PF07719">
    <property type="entry name" value="TPR_2"/>
    <property type="match status" value="1"/>
</dbReference>
<dbReference type="InterPro" id="IPR013618">
    <property type="entry name" value="TMTC_DUF1736"/>
</dbReference>
<protein>
    <recommendedName>
        <fullName evidence="6">dolichyl-phosphate-mannose--protein mannosyltransferase</fullName>
        <ecNumber evidence="6">2.4.1.109</ecNumber>
    </recommendedName>
</protein>
<dbReference type="Pfam" id="PF13424">
    <property type="entry name" value="TPR_12"/>
    <property type="match status" value="1"/>
</dbReference>
<dbReference type="PANTHER" id="PTHR44227">
    <property type="match status" value="1"/>
</dbReference>
<evidence type="ECO:0000256" key="4">
    <source>
        <dbReference type="ARBA" id="ARBA00004922"/>
    </source>
</evidence>
<feature type="transmembrane region" description="Helical" evidence="17">
    <location>
        <begin position="381"/>
        <end position="398"/>
    </location>
</feature>
<dbReference type="PROSITE" id="PS50005">
    <property type="entry name" value="TPR"/>
    <property type="match status" value="5"/>
</dbReference>
<comment type="subcellular location">
    <subcellularLocation>
        <location evidence="3">Endoplasmic reticulum</location>
    </subcellularLocation>
    <subcellularLocation>
        <location evidence="2">Membrane</location>
        <topology evidence="2">Multi-pass membrane protein</topology>
    </subcellularLocation>
</comment>
<evidence type="ECO:0000256" key="13">
    <source>
        <dbReference type="ARBA" id="ARBA00023136"/>
    </source>
</evidence>
<keyword evidence="9" id="KW-0677">Repeat</keyword>
<feature type="transmembrane region" description="Helical" evidence="17">
    <location>
        <begin position="21"/>
        <end position="41"/>
    </location>
</feature>
<comment type="function">
    <text evidence="1">Transfers mannosyl residues to the hydroxyl group of serine or threonine residues.</text>
</comment>
<evidence type="ECO:0000256" key="17">
    <source>
        <dbReference type="SAM" id="Phobius"/>
    </source>
</evidence>
<dbReference type="Pfam" id="PF13432">
    <property type="entry name" value="TPR_16"/>
    <property type="match status" value="1"/>
</dbReference>
<name>A0A1I8NQF0_STOCA</name>
<evidence type="ECO:0000256" key="10">
    <source>
        <dbReference type="ARBA" id="ARBA00022803"/>
    </source>
</evidence>
<evidence type="ECO:0000313" key="20">
    <source>
        <dbReference type="Proteomes" id="UP000095300"/>
    </source>
</evidence>
<keyword evidence="11" id="KW-0256">Endoplasmic reticulum</keyword>
<dbReference type="GO" id="GO:0004169">
    <property type="term" value="F:dolichyl-phosphate-mannose-protein mannosyltransferase activity"/>
    <property type="evidence" value="ECO:0007669"/>
    <property type="project" value="UniProtKB-EC"/>
</dbReference>
<sequence>MDKRYGANSNTYHQWNCIKQTALFLQIIVVFVLCFFCYGSALNGTFVFDDTVAIKHNKAITQLPTNYTAIFTRDFWGAAIADEDSHKSYRPLTSLMFHWEWMIWKMEPYHMKMINMFMHMLNSILVLMVVRRFQFEKSYISQHTQDVAFVAAVLFAVHPVHTEAVCGIVSRADLMFCFIFLLCLWMCSANFNSIWQQVFIVSMTFVGVLFKESAITIPLACVLVTFGLERWNTLCWKQQLKRLVCKRNLFYGISTLAIILFRLWLADFKTPKFRAADNPVAHAENLATRIYSQNYIYFFNLKILINPLHLCFDWSFDCIRLIEGITDKRMLLVLCLYAMVIVLILNYNRNFPPVIGLGLMVIPFLPASGIIKVGFVIAERVLYVPSVGFCYITAYGFIWLSEHIKYRKCLQIAFGLVVIIFVLRCRQRSLEWLTEERLFWSALEVCPNNAKVHYNIARLATDVKNNKKAFHHYHKAIELAPDYDAALMNLGNLYRDNGNLPKAENYIKKSLEITPDFATAWMNLGIVQAANKNYKEALDSYNNALKYRKNYANCFYNMGNLYLELNQYNEALKYWQYAVAIKPSLRQAWANILTMFDTKSMFSEALNVSEQALKHLPLDSSILFLRANVLGKLGRYSEAENLYKQVIGKEPLNYLYHTNLAVLYHRWNRFSDAIDSYRKALEANPQKATTARENLSKLINVLAKQKQVKQQ</sequence>
<dbReference type="EnsemblMetazoa" id="SCAU001127-RA">
    <property type="protein sequence ID" value="SCAU001127-PA"/>
    <property type="gene ID" value="SCAU001127"/>
</dbReference>
<evidence type="ECO:0000256" key="3">
    <source>
        <dbReference type="ARBA" id="ARBA00004240"/>
    </source>
</evidence>
<keyword evidence="10 16" id="KW-0802">TPR repeat</keyword>
<dbReference type="InterPro" id="IPR019734">
    <property type="entry name" value="TPR_rpt"/>
</dbReference>
<dbReference type="InterPro" id="IPR052346">
    <property type="entry name" value="O-mannosyl-transferase_TMTC"/>
</dbReference>
<dbReference type="OrthoDB" id="19588at2759"/>
<keyword evidence="13 17" id="KW-0472">Membrane</keyword>
<evidence type="ECO:0000256" key="16">
    <source>
        <dbReference type="PROSITE-ProRule" id="PRU00339"/>
    </source>
</evidence>
<comment type="catalytic activity">
    <reaction evidence="14">
        <text>a di-trans,poly-cis-dolichyl beta-D-mannosyl phosphate + L-threonyl-[protein] = 3-O-(alpha-D-mannosyl)-L-threonyl-[protein] + a di-trans,poly-cis-dolichyl phosphate + H(+)</text>
        <dbReference type="Rhea" id="RHEA:53396"/>
        <dbReference type="Rhea" id="RHEA-COMP:11060"/>
        <dbReference type="Rhea" id="RHEA-COMP:13547"/>
        <dbReference type="Rhea" id="RHEA-COMP:19498"/>
        <dbReference type="Rhea" id="RHEA-COMP:19501"/>
        <dbReference type="ChEBI" id="CHEBI:15378"/>
        <dbReference type="ChEBI" id="CHEBI:30013"/>
        <dbReference type="ChEBI" id="CHEBI:57683"/>
        <dbReference type="ChEBI" id="CHEBI:58211"/>
        <dbReference type="ChEBI" id="CHEBI:137323"/>
        <dbReference type="EC" id="2.4.1.109"/>
    </reaction>
</comment>